<dbReference type="RefSeq" id="WP_190303043.1">
    <property type="nucleotide sequence ID" value="NZ_JACOIJ010000062.1"/>
</dbReference>
<dbReference type="EMBL" id="JACOIJ010000062">
    <property type="protein sequence ID" value="MBD1431131.1"/>
    <property type="molecule type" value="Genomic_DNA"/>
</dbReference>
<gene>
    <name evidence="2" type="ORF">H8B04_16520</name>
</gene>
<accession>A0ABR7YIP0</accession>
<name>A0ABR7YIP0_9SPHI</name>
<evidence type="ECO:0000256" key="1">
    <source>
        <dbReference type="SAM" id="Phobius"/>
    </source>
</evidence>
<comment type="caution">
    <text evidence="2">The sequence shown here is derived from an EMBL/GenBank/DDBJ whole genome shotgun (WGS) entry which is preliminary data.</text>
</comment>
<feature type="transmembrane region" description="Helical" evidence="1">
    <location>
        <begin position="75"/>
        <end position="96"/>
    </location>
</feature>
<protein>
    <submittedName>
        <fullName evidence="2">Uncharacterized protein</fullName>
    </submittedName>
</protein>
<dbReference type="Proteomes" id="UP000651271">
    <property type="component" value="Unassembled WGS sequence"/>
</dbReference>
<keyword evidence="3" id="KW-1185">Reference proteome</keyword>
<keyword evidence="1" id="KW-0812">Transmembrane</keyword>
<keyword evidence="1" id="KW-0472">Membrane</keyword>
<organism evidence="2 3">
    <name type="scientific">Sphingobacterium litopenaei</name>
    <dbReference type="NCBI Taxonomy" id="2763500"/>
    <lineage>
        <taxon>Bacteria</taxon>
        <taxon>Pseudomonadati</taxon>
        <taxon>Bacteroidota</taxon>
        <taxon>Sphingobacteriia</taxon>
        <taxon>Sphingobacteriales</taxon>
        <taxon>Sphingobacteriaceae</taxon>
        <taxon>Sphingobacterium</taxon>
    </lineage>
</organism>
<reference evidence="2 3" key="1">
    <citation type="submission" date="2020-08" db="EMBL/GenBank/DDBJ databases">
        <title>Sphingobacterium sp. DN04309 isolated from aquaculture water.</title>
        <authorList>
            <person name="Zhang M."/>
        </authorList>
    </citation>
    <scope>NUCLEOTIDE SEQUENCE [LARGE SCALE GENOMIC DNA]</scope>
    <source>
        <strain evidence="2 3">DN04309</strain>
    </source>
</reference>
<evidence type="ECO:0000313" key="3">
    <source>
        <dbReference type="Proteomes" id="UP000651271"/>
    </source>
</evidence>
<sequence>MKREELDKLIEKYFAGNTSLEEERRLKELENEEFFNSLKEPAEKMDWDFESFLEKTNEVEEDVKQAKVIPLKRRIMLFTSIAASLLLGFFFVQQLIIRNTVKIESHIAYQQTETKETVDNYNSVKDETPKEETIADPIKKVYAPAQLASVKKVERKAQVVETVEPEDEMYVEINGVRIYDEEKALEITETALHLATSNLKKGMEGVENIKYLKIEI</sequence>
<proteinExistence type="predicted"/>
<keyword evidence="1" id="KW-1133">Transmembrane helix</keyword>
<evidence type="ECO:0000313" key="2">
    <source>
        <dbReference type="EMBL" id="MBD1431131.1"/>
    </source>
</evidence>